<dbReference type="InterPro" id="IPR038636">
    <property type="entry name" value="Wzi_sf"/>
</dbReference>
<dbReference type="STRING" id="435880.SAMN04487988_12225"/>
<proteinExistence type="predicted"/>
<accession>A0A1I2XSU2</accession>
<reference evidence="2" key="1">
    <citation type="submission" date="2016-10" db="EMBL/GenBank/DDBJ databases">
        <authorList>
            <person name="Varghese N."/>
            <person name="Submissions S."/>
        </authorList>
    </citation>
    <scope>NUCLEOTIDE SEQUENCE [LARGE SCALE GENOMIC DNA]</scope>
    <source>
        <strain evidence="2">DSM 19315</strain>
    </source>
</reference>
<dbReference type="EMBL" id="FOPC01000022">
    <property type="protein sequence ID" value="SFH16167.1"/>
    <property type="molecule type" value="Genomic_DNA"/>
</dbReference>
<protein>
    <submittedName>
        <fullName evidence="1">Capsule assembly protein Wzi</fullName>
    </submittedName>
</protein>
<evidence type="ECO:0000313" key="1">
    <source>
        <dbReference type="EMBL" id="SFH16167.1"/>
    </source>
</evidence>
<name>A0A1I2XSU2_9BACT</name>
<dbReference type="InterPro" id="IPR026950">
    <property type="entry name" value="Caps_assemb_Wzi"/>
</dbReference>
<sequence>MKKYLVILLIFYSLDLAGQSIPAGFPILEELQRRNQLRATDTIGGSFLLRPVLTGDSLYRITQDLDLPFAINDLEVCVLPFVNTTRILTGRPYGWGDYGLIPNPGFQTYLSGGIQANYKFINLTFRPELAFAQNSGFQTGLEEMTDSQINSRFLLWNYGDFPERYGDGWYFKPWWGQSKLTFQYGAFELGGSTENIWWGPGQFNALTFSNNAQGFPHLTFNTTKPAKTFLGNFEGQVIIGKLENSGFAPSQNEELNDRFFDPFSGDFRYLNAVTFTWNPKWVKGFYFGFSRTFQQYNENRGNQFYDWFPIFEGFQKKNFFEGGNSVDFDGNGRDQTVTLFGRLVVPKTKSELYFEYGRRDHAFTWREYILNPEHARAFIFGFNQLIDVLDLGKTIQIRSEITHQQESVNRYIRYRGLTGGITWHTHTPARGFVNYGQPLGVGIGTGSNVQTVEISLVEGVEKIGVLFERLANNQDFYYKALLQFTERKPWVDLSLGFLYDKKFNNLLLSSKLQLIHARNYQWQLDPASTPEFPKGKNLTSVMAQVSAIYFWNKD</sequence>
<dbReference type="Proteomes" id="UP000199642">
    <property type="component" value="Unassembled WGS sequence"/>
</dbReference>
<dbReference type="OrthoDB" id="1293009at2"/>
<gene>
    <name evidence="1" type="ORF">SAMN04487988_12225</name>
</gene>
<evidence type="ECO:0000313" key="2">
    <source>
        <dbReference type="Proteomes" id="UP000199642"/>
    </source>
</evidence>
<dbReference type="RefSeq" id="WP_092794747.1">
    <property type="nucleotide sequence ID" value="NZ_FOPC01000022.1"/>
</dbReference>
<dbReference type="Gene3D" id="2.40.160.130">
    <property type="entry name" value="Capsule assembly protein Wzi"/>
    <property type="match status" value="1"/>
</dbReference>
<dbReference type="Pfam" id="PF14052">
    <property type="entry name" value="Caps_assemb_Wzi"/>
    <property type="match status" value="1"/>
</dbReference>
<keyword evidence="2" id="KW-1185">Reference proteome</keyword>
<dbReference type="AlphaFoldDB" id="A0A1I2XSU2"/>
<organism evidence="1 2">
    <name type="scientific">Algoriphagus hitonicola</name>
    <dbReference type="NCBI Taxonomy" id="435880"/>
    <lineage>
        <taxon>Bacteria</taxon>
        <taxon>Pseudomonadati</taxon>
        <taxon>Bacteroidota</taxon>
        <taxon>Cytophagia</taxon>
        <taxon>Cytophagales</taxon>
        <taxon>Cyclobacteriaceae</taxon>
        <taxon>Algoriphagus</taxon>
    </lineage>
</organism>